<reference evidence="1" key="1">
    <citation type="submission" date="2021-06" db="EMBL/GenBank/DDBJ databases">
        <authorList>
            <person name="Kallberg Y."/>
            <person name="Tangrot J."/>
            <person name="Rosling A."/>
        </authorList>
    </citation>
    <scope>NUCLEOTIDE SEQUENCE</scope>
    <source>
        <strain evidence="1">IA702</strain>
    </source>
</reference>
<name>A0A9N9DS62_9GLOM</name>
<sequence>MYSFFHQTQKRRLYSQLRFITTATPKAQTHPDTELDSALKYCIDLVRQDNDLISYRHSIVTLKHDYENYLISAFYPKEVRPAHVAIRAFNLEIAMVRENVSNAQIGSMRMQFWREAIDGVFKGNPPKHPIAL</sequence>
<evidence type="ECO:0000313" key="2">
    <source>
        <dbReference type="Proteomes" id="UP000789572"/>
    </source>
</evidence>
<proteinExistence type="predicted"/>
<protein>
    <submittedName>
        <fullName evidence="1">2431_t:CDS:1</fullName>
    </submittedName>
</protein>
<comment type="caution">
    <text evidence="1">The sequence shown here is derived from an EMBL/GenBank/DDBJ whole genome shotgun (WGS) entry which is preliminary data.</text>
</comment>
<dbReference type="Pfam" id="PF00494">
    <property type="entry name" value="SQS_PSY"/>
    <property type="match status" value="1"/>
</dbReference>
<dbReference type="SUPFAM" id="SSF48576">
    <property type="entry name" value="Terpenoid synthases"/>
    <property type="match status" value="1"/>
</dbReference>
<keyword evidence="2" id="KW-1185">Reference proteome</keyword>
<evidence type="ECO:0000313" key="1">
    <source>
        <dbReference type="EMBL" id="CAG8646222.1"/>
    </source>
</evidence>
<organism evidence="1 2">
    <name type="scientific">Paraglomus occultum</name>
    <dbReference type="NCBI Taxonomy" id="144539"/>
    <lineage>
        <taxon>Eukaryota</taxon>
        <taxon>Fungi</taxon>
        <taxon>Fungi incertae sedis</taxon>
        <taxon>Mucoromycota</taxon>
        <taxon>Glomeromycotina</taxon>
        <taxon>Glomeromycetes</taxon>
        <taxon>Paraglomerales</taxon>
        <taxon>Paraglomeraceae</taxon>
        <taxon>Paraglomus</taxon>
    </lineage>
</organism>
<feature type="non-terminal residue" evidence="1">
    <location>
        <position position="132"/>
    </location>
</feature>
<accession>A0A9N9DS62</accession>
<dbReference type="Proteomes" id="UP000789572">
    <property type="component" value="Unassembled WGS sequence"/>
</dbReference>
<dbReference type="AlphaFoldDB" id="A0A9N9DS62"/>
<dbReference type="EMBL" id="CAJVPJ010003910">
    <property type="protein sequence ID" value="CAG8646222.1"/>
    <property type="molecule type" value="Genomic_DNA"/>
</dbReference>
<dbReference type="InterPro" id="IPR008949">
    <property type="entry name" value="Isoprenoid_synthase_dom_sf"/>
</dbReference>
<dbReference type="OrthoDB" id="270318at2759"/>
<dbReference type="Gene3D" id="1.10.600.10">
    <property type="entry name" value="Farnesyl Diphosphate Synthase"/>
    <property type="match status" value="1"/>
</dbReference>
<dbReference type="InterPro" id="IPR002060">
    <property type="entry name" value="Squ/phyt_synthse"/>
</dbReference>
<gene>
    <name evidence="1" type="ORF">POCULU_LOCUS9697</name>
</gene>